<evidence type="ECO:0000313" key="3">
    <source>
        <dbReference type="Proteomes" id="UP000451860"/>
    </source>
</evidence>
<keyword evidence="1" id="KW-1133">Transmembrane helix</keyword>
<keyword evidence="1" id="KW-0812">Transmembrane</keyword>
<dbReference type="RefSeq" id="WP_152202541.1">
    <property type="nucleotide sequence ID" value="NZ_VUKF01000015.1"/>
</dbReference>
<keyword evidence="1" id="KW-0472">Membrane</keyword>
<name>A0A7J5UQ50_9MICO</name>
<dbReference type="OrthoDB" id="3784740at2"/>
<organism evidence="2 3">
    <name type="scientific">Georgenia thermotolerans</name>
    <dbReference type="NCBI Taxonomy" id="527326"/>
    <lineage>
        <taxon>Bacteria</taxon>
        <taxon>Bacillati</taxon>
        <taxon>Actinomycetota</taxon>
        <taxon>Actinomycetes</taxon>
        <taxon>Micrococcales</taxon>
        <taxon>Bogoriellaceae</taxon>
        <taxon>Georgenia</taxon>
    </lineage>
</organism>
<feature type="transmembrane region" description="Helical" evidence="1">
    <location>
        <begin position="202"/>
        <end position="221"/>
    </location>
</feature>
<dbReference type="EMBL" id="WHJE01000031">
    <property type="protein sequence ID" value="KAE8764479.1"/>
    <property type="molecule type" value="Genomic_DNA"/>
</dbReference>
<reference evidence="2 3" key="1">
    <citation type="submission" date="2019-10" db="EMBL/GenBank/DDBJ databases">
        <title>Georgenia wutianyii sp. nov. and Georgenia yuyongxinii sp. nov. isolated from plateau pika (Ochotona curzoniae) in the Qinghai-Tibet plateau of China.</title>
        <authorList>
            <person name="Tian Z."/>
        </authorList>
    </citation>
    <scope>NUCLEOTIDE SEQUENCE [LARGE SCALE GENOMIC DNA]</scope>
    <source>
        <strain evidence="2 3">DSM 21501</strain>
    </source>
</reference>
<dbReference type="AlphaFoldDB" id="A0A7J5UQ50"/>
<protein>
    <submittedName>
        <fullName evidence="2">Uncharacterized protein</fullName>
    </submittedName>
</protein>
<keyword evidence="3" id="KW-1185">Reference proteome</keyword>
<accession>A0A7J5UQ50</accession>
<evidence type="ECO:0000256" key="1">
    <source>
        <dbReference type="SAM" id="Phobius"/>
    </source>
</evidence>
<comment type="caution">
    <text evidence="2">The sequence shown here is derived from an EMBL/GenBank/DDBJ whole genome shotgun (WGS) entry which is preliminary data.</text>
</comment>
<dbReference type="Proteomes" id="UP000451860">
    <property type="component" value="Unassembled WGS sequence"/>
</dbReference>
<evidence type="ECO:0000313" key="2">
    <source>
        <dbReference type="EMBL" id="KAE8764479.1"/>
    </source>
</evidence>
<sequence>MSVASAPSAALAPPRPSSPALLALRCVLAVLLALSWANTLRQPVERPLEHLLADLEAGSVASVTLQRPAGPDASGGFVVAWTTTGGHRAYATYVVPDASVESGPTGDEQVLAAVDRSPRPVALTVQDMPILPDSGPLGWLAGLACFAALCLLIAGPQPHLATKWAWFWLAGATPLWIAFLLLEPVPAWSRAAPAPRRRLTGGWAFVLSLTLLPVLLALVGLPHR</sequence>
<gene>
    <name evidence="2" type="ORF">GB883_08690</name>
</gene>
<feature type="transmembrane region" description="Helical" evidence="1">
    <location>
        <begin position="137"/>
        <end position="155"/>
    </location>
</feature>
<feature type="transmembrane region" description="Helical" evidence="1">
    <location>
        <begin position="164"/>
        <end position="182"/>
    </location>
</feature>
<proteinExistence type="predicted"/>